<dbReference type="EMBL" id="JAODUP010000395">
    <property type="protein sequence ID" value="KAK2150693.1"/>
    <property type="molecule type" value="Genomic_DNA"/>
</dbReference>
<dbReference type="Proteomes" id="UP001208570">
    <property type="component" value="Unassembled WGS sequence"/>
</dbReference>
<reference evidence="1" key="1">
    <citation type="journal article" date="2023" name="Mol. Biol. Evol.">
        <title>Third-Generation Sequencing Reveals the Adaptive Role of the Epigenome in Three Deep-Sea Polychaetes.</title>
        <authorList>
            <person name="Perez M."/>
            <person name="Aroh O."/>
            <person name="Sun Y."/>
            <person name="Lan Y."/>
            <person name="Juniper S.K."/>
            <person name="Young C.R."/>
            <person name="Angers B."/>
            <person name="Qian P.Y."/>
        </authorList>
    </citation>
    <scope>NUCLEOTIDE SEQUENCE</scope>
    <source>
        <strain evidence="1">P08H-3</strain>
    </source>
</reference>
<dbReference type="AlphaFoldDB" id="A0AAD9JCR6"/>
<sequence length="36" mass="4310">MRYVFFFFIKKKKEIYLLSSIGINLTEEVPGEVDVR</sequence>
<accession>A0AAD9JCR6</accession>
<evidence type="ECO:0000313" key="2">
    <source>
        <dbReference type="Proteomes" id="UP001208570"/>
    </source>
</evidence>
<name>A0AAD9JCR6_9ANNE</name>
<comment type="caution">
    <text evidence="1">The sequence shown here is derived from an EMBL/GenBank/DDBJ whole genome shotgun (WGS) entry which is preliminary data.</text>
</comment>
<organism evidence="1 2">
    <name type="scientific">Paralvinella palmiformis</name>
    <dbReference type="NCBI Taxonomy" id="53620"/>
    <lineage>
        <taxon>Eukaryota</taxon>
        <taxon>Metazoa</taxon>
        <taxon>Spiralia</taxon>
        <taxon>Lophotrochozoa</taxon>
        <taxon>Annelida</taxon>
        <taxon>Polychaeta</taxon>
        <taxon>Sedentaria</taxon>
        <taxon>Canalipalpata</taxon>
        <taxon>Terebellida</taxon>
        <taxon>Terebelliformia</taxon>
        <taxon>Alvinellidae</taxon>
        <taxon>Paralvinella</taxon>
    </lineage>
</organism>
<protein>
    <submittedName>
        <fullName evidence="1">Uncharacterized protein</fullName>
    </submittedName>
</protein>
<proteinExistence type="predicted"/>
<evidence type="ECO:0000313" key="1">
    <source>
        <dbReference type="EMBL" id="KAK2150693.1"/>
    </source>
</evidence>
<gene>
    <name evidence="1" type="ORF">LSH36_395g02072</name>
</gene>
<keyword evidence="2" id="KW-1185">Reference proteome</keyword>